<proteinExistence type="predicted"/>
<feature type="transmembrane region" description="Helical" evidence="1">
    <location>
        <begin position="127"/>
        <end position="154"/>
    </location>
</feature>
<reference evidence="3 4" key="1">
    <citation type="journal article" date="2013" name="PLoS ONE">
        <title>Predicting the Proteins of Angomonas deanei, Strigomonas culicis and Their Respective Endosymbionts Reveals New Aspects of the Trypanosomatidae Family.</title>
        <authorList>
            <person name="Motta M.C."/>
            <person name="Martins A.C."/>
            <person name="de Souza S.S."/>
            <person name="Catta-Preta C.M."/>
            <person name="Silva R."/>
            <person name="Klein C.C."/>
            <person name="de Almeida L.G."/>
            <person name="de Lima Cunha O."/>
            <person name="Ciapina L.P."/>
            <person name="Brocchi M."/>
            <person name="Colabardini A.C."/>
            <person name="de Araujo Lima B."/>
            <person name="Machado C.R."/>
            <person name="de Almeida Soares C.M."/>
            <person name="Probst C.M."/>
            <person name="de Menezes C.B."/>
            <person name="Thompson C.E."/>
            <person name="Bartholomeu D.C."/>
            <person name="Gradia D.F."/>
            <person name="Pavoni D.P."/>
            <person name="Grisard E.C."/>
            <person name="Fantinatti-Garboggini F."/>
            <person name="Marchini F.K."/>
            <person name="Rodrigues-Luiz G.F."/>
            <person name="Wagner G."/>
            <person name="Goldman G.H."/>
            <person name="Fietto J.L."/>
            <person name="Elias M.C."/>
            <person name="Goldman M.H."/>
            <person name="Sagot M.F."/>
            <person name="Pereira M."/>
            <person name="Stoco P.H."/>
            <person name="de Mendonca-Neto R.P."/>
            <person name="Teixeira S.M."/>
            <person name="Maciel T.E."/>
            <person name="de Oliveira Mendes T.A."/>
            <person name="Urmenyi T.P."/>
            <person name="de Souza W."/>
            <person name="Schenkman S."/>
            <person name="de Vasconcelos A.T."/>
        </authorList>
    </citation>
    <scope>NUCLEOTIDE SEQUENCE [LARGE SCALE GENOMIC DNA]</scope>
</reference>
<keyword evidence="1" id="KW-1133">Transmembrane helix</keyword>
<evidence type="ECO:0000313" key="4">
    <source>
        <dbReference type="Proteomes" id="UP000015354"/>
    </source>
</evidence>
<dbReference type="OrthoDB" id="243664at2759"/>
<accession>S9WJD9</accession>
<organism evidence="3 4">
    <name type="scientific">Strigomonas culicis</name>
    <dbReference type="NCBI Taxonomy" id="28005"/>
    <lineage>
        <taxon>Eukaryota</taxon>
        <taxon>Discoba</taxon>
        <taxon>Euglenozoa</taxon>
        <taxon>Kinetoplastea</taxon>
        <taxon>Metakinetoplastina</taxon>
        <taxon>Trypanosomatida</taxon>
        <taxon>Trypanosomatidae</taxon>
        <taxon>Strigomonadinae</taxon>
        <taxon>Strigomonas</taxon>
    </lineage>
</organism>
<evidence type="ECO:0000313" key="2">
    <source>
        <dbReference type="EMBL" id="EPY32158.1"/>
    </source>
</evidence>
<dbReference type="AlphaFoldDB" id="S9WJD9"/>
<keyword evidence="1" id="KW-0812">Transmembrane</keyword>
<evidence type="ECO:0000313" key="3">
    <source>
        <dbReference type="EMBL" id="EPY36050.1"/>
    </source>
</evidence>
<name>S9WJD9_9TRYP</name>
<dbReference type="Proteomes" id="UP000015354">
    <property type="component" value="Unassembled WGS sequence"/>
</dbReference>
<dbReference type="EMBL" id="ATMH01002947">
    <property type="protein sequence ID" value="EPY32158.1"/>
    <property type="molecule type" value="Genomic_DNA"/>
</dbReference>
<reference evidence="3" key="2">
    <citation type="submission" date="2013-03" db="EMBL/GenBank/DDBJ databases">
        <authorList>
            <person name="Motta M.C.M."/>
            <person name="Martins A.C.A."/>
            <person name="Preta C.M.C.C."/>
            <person name="Silva R."/>
            <person name="de Souza S.S."/>
            <person name="Klein C.C."/>
            <person name="de Almeida L.G.P."/>
            <person name="Cunha O.L."/>
            <person name="Colabardini A.C."/>
            <person name="Lima B.A."/>
            <person name="Machado C.R."/>
            <person name="Soares C.M.A."/>
            <person name="de Menezes C.B.A."/>
            <person name="Bartolomeu D.C."/>
            <person name="Grisard E.C."/>
            <person name="Fantinatti-Garboggini F."/>
            <person name="Rodrigues-Luiz G.F."/>
            <person name="Wagner G."/>
            <person name="Goldman G.H."/>
            <person name="Fietto J.L.R."/>
            <person name="Ciapina L.P."/>
            <person name="Brocchi M."/>
            <person name="Elias M.C."/>
            <person name="Goldman M.H.S."/>
            <person name="Sagot M.-F."/>
            <person name="Pereira M."/>
            <person name="Stoco P.H."/>
            <person name="Teixeira S.M.R."/>
            <person name="de Mendonca-Neto R.P."/>
            <person name="Maciel T.E.F."/>
            <person name="Mendes T.A.O."/>
            <person name="Urmenyi T.P."/>
            <person name="Teixeira M.M.G."/>
            <person name="de Camargo E.F.P."/>
            <person name="de Sousa W."/>
            <person name="Schenkman S."/>
            <person name="de Vasconcelos A.T.R."/>
        </authorList>
    </citation>
    <scope>NUCLEOTIDE SEQUENCE</scope>
</reference>
<keyword evidence="4" id="KW-1185">Reference proteome</keyword>
<comment type="caution">
    <text evidence="3">The sequence shown here is derived from an EMBL/GenBank/DDBJ whole genome shotgun (WGS) entry which is preliminary data.</text>
</comment>
<keyword evidence="1" id="KW-0472">Membrane</keyword>
<sequence>MLRCVQRTRLLFCVGASRSCSSKGTASKQFNSRTKFKLTPDQVNESNVPSSAEVAELIPTLRELKKQLPSARELESKYIEKKPITENWKPSDEETSEVFQKTTDPFEDLLETPEDGKRRNKSTREHLLLAYRALLWGTFFAIVGFLTTVGLAMLTCGYHSIGELMDGVRAKVERDEKRLITKARESSGGEEVVHYVIDLSSPAAAMRQAQDIWNLVQDMAQKDEADTSKN</sequence>
<gene>
    <name evidence="3" type="ORF">STCU_00780</name>
    <name evidence="2" type="ORF">STCU_02947</name>
</gene>
<evidence type="ECO:0000256" key="1">
    <source>
        <dbReference type="SAM" id="Phobius"/>
    </source>
</evidence>
<dbReference type="EMBL" id="ATMH01000780">
    <property type="protein sequence ID" value="EPY36050.1"/>
    <property type="molecule type" value="Genomic_DNA"/>
</dbReference>
<protein>
    <submittedName>
        <fullName evidence="3">Uncharacterized protein</fullName>
    </submittedName>
</protein>